<dbReference type="InterPro" id="IPR000971">
    <property type="entry name" value="Globin"/>
</dbReference>
<evidence type="ECO:0000313" key="8">
    <source>
        <dbReference type="Proteomes" id="UP000011087"/>
    </source>
</evidence>
<protein>
    <recommendedName>
        <fullName evidence="5">Globin domain-containing protein</fullName>
    </recommendedName>
</protein>
<dbReference type="AlphaFoldDB" id="L1IT99"/>
<evidence type="ECO:0000313" key="6">
    <source>
        <dbReference type="EMBL" id="EKX39124.1"/>
    </source>
</evidence>
<dbReference type="GeneID" id="17295864"/>
<keyword evidence="4" id="KW-0561">Oxygen transport</keyword>
<keyword evidence="8" id="KW-1185">Reference proteome</keyword>
<evidence type="ECO:0000256" key="2">
    <source>
        <dbReference type="ARBA" id="ARBA00022723"/>
    </source>
</evidence>
<accession>L1IT99</accession>
<dbReference type="HOGENOM" id="CLU_003827_13_3_1"/>
<dbReference type="PROSITE" id="PS01033">
    <property type="entry name" value="GLOBIN"/>
    <property type="match status" value="1"/>
</dbReference>
<name>L1IT99_GUITC</name>
<evidence type="ECO:0000259" key="5">
    <source>
        <dbReference type="PROSITE" id="PS01033"/>
    </source>
</evidence>
<reference evidence="8" key="2">
    <citation type="submission" date="2012-11" db="EMBL/GenBank/DDBJ databases">
        <authorList>
            <person name="Kuo A."/>
            <person name="Curtis B.A."/>
            <person name="Tanifuji G."/>
            <person name="Burki F."/>
            <person name="Gruber A."/>
            <person name="Irimia M."/>
            <person name="Maruyama S."/>
            <person name="Arias M.C."/>
            <person name="Ball S.G."/>
            <person name="Gile G.H."/>
            <person name="Hirakawa Y."/>
            <person name="Hopkins J.F."/>
            <person name="Rensing S.A."/>
            <person name="Schmutz J."/>
            <person name="Symeonidi A."/>
            <person name="Elias M."/>
            <person name="Eveleigh R.J."/>
            <person name="Herman E.K."/>
            <person name="Klute M.J."/>
            <person name="Nakayama T."/>
            <person name="Obornik M."/>
            <person name="Reyes-Prieto A."/>
            <person name="Armbrust E.V."/>
            <person name="Aves S.J."/>
            <person name="Beiko R.G."/>
            <person name="Coutinho P."/>
            <person name="Dacks J.B."/>
            <person name="Durnford D.G."/>
            <person name="Fast N.M."/>
            <person name="Green B.R."/>
            <person name="Grisdale C."/>
            <person name="Hempe F."/>
            <person name="Henrissat B."/>
            <person name="Hoppner M.P."/>
            <person name="Ishida K.-I."/>
            <person name="Kim E."/>
            <person name="Koreny L."/>
            <person name="Kroth P.G."/>
            <person name="Liu Y."/>
            <person name="Malik S.-B."/>
            <person name="Maier U.G."/>
            <person name="McRose D."/>
            <person name="Mock T."/>
            <person name="Neilson J.A."/>
            <person name="Onodera N.T."/>
            <person name="Poole A.M."/>
            <person name="Pritham E.J."/>
            <person name="Richards T.A."/>
            <person name="Rocap G."/>
            <person name="Roy S.W."/>
            <person name="Sarai C."/>
            <person name="Schaack S."/>
            <person name="Shirato S."/>
            <person name="Slamovits C.H."/>
            <person name="Spencer D.F."/>
            <person name="Suzuki S."/>
            <person name="Worden A.Z."/>
            <person name="Zauner S."/>
            <person name="Barry K."/>
            <person name="Bell C."/>
            <person name="Bharti A.K."/>
            <person name="Crow J.A."/>
            <person name="Grimwood J."/>
            <person name="Kramer R."/>
            <person name="Lindquist E."/>
            <person name="Lucas S."/>
            <person name="Salamov A."/>
            <person name="McFadden G.I."/>
            <person name="Lane C.E."/>
            <person name="Keeling P.J."/>
            <person name="Gray M.W."/>
            <person name="Grigoriev I.V."/>
            <person name="Archibald J.M."/>
        </authorList>
    </citation>
    <scope>NUCLEOTIDE SEQUENCE</scope>
    <source>
        <strain evidence="8">CCMP2712</strain>
    </source>
</reference>
<dbReference type="GO" id="GO:0005344">
    <property type="term" value="F:oxygen carrier activity"/>
    <property type="evidence" value="ECO:0007669"/>
    <property type="project" value="UniProtKB-KW"/>
</dbReference>
<keyword evidence="3" id="KW-0408">Iron</keyword>
<dbReference type="OrthoDB" id="436496at2759"/>
<dbReference type="GO" id="GO:0046872">
    <property type="term" value="F:metal ion binding"/>
    <property type="evidence" value="ECO:0007669"/>
    <property type="project" value="UniProtKB-KW"/>
</dbReference>
<sequence>IVRDCWDIIMEHYEPSDLGEMVYDHLFRLAPNVASLFTQPRVYMAVKMGDMLGMLVSFADDPDNMKQQVSCLGLRHVKYRVRPHHIPLMGPVFMSVLSEAAGPDWTPEVEKAWGVVFSMVCESMSE</sequence>
<keyword evidence="4" id="KW-0813">Transport</keyword>
<dbReference type="EnsemblProtists" id="EKX39124">
    <property type="protein sequence ID" value="EKX39124"/>
    <property type="gene ID" value="GUITHDRAFT_60729"/>
</dbReference>
<dbReference type="OMA" id="GRKLMAM"/>
<dbReference type="Pfam" id="PF00042">
    <property type="entry name" value="Globin"/>
    <property type="match status" value="1"/>
</dbReference>
<dbReference type="GO" id="GO:0008941">
    <property type="term" value="F:nitric oxide dioxygenase NAD(P)H activity"/>
    <property type="evidence" value="ECO:0007669"/>
    <property type="project" value="TreeGrafter"/>
</dbReference>
<dbReference type="PaxDb" id="55529-EKX39124"/>
<dbReference type="GO" id="GO:0071500">
    <property type="term" value="P:cellular response to nitrosative stress"/>
    <property type="evidence" value="ECO:0007669"/>
    <property type="project" value="TreeGrafter"/>
</dbReference>
<feature type="domain" description="Globin" evidence="5">
    <location>
        <begin position="1"/>
        <end position="126"/>
    </location>
</feature>
<dbReference type="PANTHER" id="PTHR43396">
    <property type="entry name" value="FLAVOHEMOPROTEIN"/>
    <property type="match status" value="1"/>
</dbReference>
<dbReference type="InterPro" id="IPR044399">
    <property type="entry name" value="Mb-like_M"/>
</dbReference>
<reference evidence="7" key="3">
    <citation type="submission" date="2016-03" db="UniProtKB">
        <authorList>
            <consortium name="EnsemblProtists"/>
        </authorList>
    </citation>
    <scope>IDENTIFICATION</scope>
</reference>
<dbReference type="GO" id="GO:0071949">
    <property type="term" value="F:FAD binding"/>
    <property type="evidence" value="ECO:0007669"/>
    <property type="project" value="TreeGrafter"/>
</dbReference>
<dbReference type="GO" id="GO:0020037">
    <property type="term" value="F:heme binding"/>
    <property type="evidence" value="ECO:0007669"/>
    <property type="project" value="InterPro"/>
</dbReference>
<dbReference type="RefSeq" id="XP_005826104.1">
    <property type="nucleotide sequence ID" value="XM_005826047.1"/>
</dbReference>
<gene>
    <name evidence="6" type="ORF">GUITHDRAFT_60729</name>
</gene>
<evidence type="ECO:0000256" key="1">
    <source>
        <dbReference type="ARBA" id="ARBA00022617"/>
    </source>
</evidence>
<dbReference type="PANTHER" id="PTHR43396:SF3">
    <property type="entry name" value="FLAVOHEMOPROTEIN"/>
    <property type="match status" value="1"/>
</dbReference>
<dbReference type="GO" id="GO:0019825">
    <property type="term" value="F:oxygen binding"/>
    <property type="evidence" value="ECO:0007669"/>
    <property type="project" value="InterPro"/>
</dbReference>
<evidence type="ECO:0000256" key="4">
    <source>
        <dbReference type="RuleBase" id="RU000356"/>
    </source>
</evidence>
<dbReference type="EMBL" id="JH993042">
    <property type="protein sequence ID" value="EKX39124.1"/>
    <property type="molecule type" value="Genomic_DNA"/>
</dbReference>
<dbReference type="InterPro" id="IPR012292">
    <property type="entry name" value="Globin/Proto"/>
</dbReference>
<evidence type="ECO:0000256" key="3">
    <source>
        <dbReference type="ARBA" id="ARBA00023004"/>
    </source>
</evidence>
<proteinExistence type="inferred from homology"/>
<reference evidence="6 8" key="1">
    <citation type="journal article" date="2012" name="Nature">
        <title>Algal genomes reveal evolutionary mosaicism and the fate of nucleomorphs.</title>
        <authorList>
            <consortium name="DOE Joint Genome Institute"/>
            <person name="Curtis B.A."/>
            <person name="Tanifuji G."/>
            <person name="Burki F."/>
            <person name="Gruber A."/>
            <person name="Irimia M."/>
            <person name="Maruyama S."/>
            <person name="Arias M.C."/>
            <person name="Ball S.G."/>
            <person name="Gile G.H."/>
            <person name="Hirakawa Y."/>
            <person name="Hopkins J.F."/>
            <person name="Kuo A."/>
            <person name="Rensing S.A."/>
            <person name="Schmutz J."/>
            <person name="Symeonidi A."/>
            <person name="Elias M."/>
            <person name="Eveleigh R.J."/>
            <person name="Herman E.K."/>
            <person name="Klute M.J."/>
            <person name="Nakayama T."/>
            <person name="Obornik M."/>
            <person name="Reyes-Prieto A."/>
            <person name="Armbrust E.V."/>
            <person name="Aves S.J."/>
            <person name="Beiko R.G."/>
            <person name="Coutinho P."/>
            <person name="Dacks J.B."/>
            <person name="Durnford D.G."/>
            <person name="Fast N.M."/>
            <person name="Green B.R."/>
            <person name="Grisdale C.J."/>
            <person name="Hempel F."/>
            <person name="Henrissat B."/>
            <person name="Hoppner M.P."/>
            <person name="Ishida K."/>
            <person name="Kim E."/>
            <person name="Koreny L."/>
            <person name="Kroth P.G."/>
            <person name="Liu Y."/>
            <person name="Malik S.B."/>
            <person name="Maier U.G."/>
            <person name="McRose D."/>
            <person name="Mock T."/>
            <person name="Neilson J.A."/>
            <person name="Onodera N.T."/>
            <person name="Poole A.M."/>
            <person name="Pritham E.J."/>
            <person name="Richards T.A."/>
            <person name="Rocap G."/>
            <person name="Roy S.W."/>
            <person name="Sarai C."/>
            <person name="Schaack S."/>
            <person name="Shirato S."/>
            <person name="Slamovits C.H."/>
            <person name="Spencer D.F."/>
            <person name="Suzuki S."/>
            <person name="Worden A.Z."/>
            <person name="Zauner S."/>
            <person name="Barry K."/>
            <person name="Bell C."/>
            <person name="Bharti A.K."/>
            <person name="Crow J.A."/>
            <person name="Grimwood J."/>
            <person name="Kramer R."/>
            <person name="Lindquist E."/>
            <person name="Lucas S."/>
            <person name="Salamov A."/>
            <person name="McFadden G.I."/>
            <person name="Lane C.E."/>
            <person name="Keeling P.J."/>
            <person name="Gray M.W."/>
            <person name="Grigoriev I.V."/>
            <person name="Archibald J.M."/>
        </authorList>
    </citation>
    <scope>NUCLEOTIDE SEQUENCE</scope>
    <source>
        <strain evidence="6 8">CCMP2712</strain>
    </source>
</reference>
<keyword evidence="1 4" id="KW-0349">Heme</keyword>
<keyword evidence="2" id="KW-0479">Metal-binding</keyword>
<dbReference type="InterPro" id="IPR009050">
    <property type="entry name" value="Globin-like_sf"/>
</dbReference>
<dbReference type="Proteomes" id="UP000011087">
    <property type="component" value="Unassembled WGS sequence"/>
</dbReference>
<dbReference type="CDD" id="cd01040">
    <property type="entry name" value="Mb-like"/>
    <property type="match status" value="1"/>
</dbReference>
<organism evidence="6">
    <name type="scientific">Guillardia theta (strain CCMP2712)</name>
    <name type="common">Cryptophyte</name>
    <dbReference type="NCBI Taxonomy" id="905079"/>
    <lineage>
        <taxon>Eukaryota</taxon>
        <taxon>Cryptophyceae</taxon>
        <taxon>Pyrenomonadales</taxon>
        <taxon>Geminigeraceae</taxon>
        <taxon>Guillardia</taxon>
    </lineage>
</organism>
<dbReference type="GO" id="GO:0046210">
    <property type="term" value="P:nitric oxide catabolic process"/>
    <property type="evidence" value="ECO:0007669"/>
    <property type="project" value="TreeGrafter"/>
</dbReference>
<comment type="similarity">
    <text evidence="4">Belongs to the globin family.</text>
</comment>
<feature type="non-terminal residue" evidence="6">
    <location>
        <position position="1"/>
    </location>
</feature>
<dbReference type="SUPFAM" id="SSF46458">
    <property type="entry name" value="Globin-like"/>
    <property type="match status" value="1"/>
</dbReference>
<feature type="non-terminal residue" evidence="6">
    <location>
        <position position="126"/>
    </location>
</feature>
<dbReference type="Gene3D" id="1.10.490.10">
    <property type="entry name" value="Globins"/>
    <property type="match status" value="1"/>
</dbReference>
<evidence type="ECO:0000313" key="7">
    <source>
        <dbReference type="EnsemblProtists" id="EKX39124"/>
    </source>
</evidence>
<dbReference type="KEGG" id="gtt:GUITHDRAFT_60729"/>